<evidence type="ECO:0000313" key="2">
    <source>
        <dbReference type="Proteomes" id="UP001597540"/>
    </source>
</evidence>
<protein>
    <submittedName>
        <fullName evidence="1">Nucleoside kinase</fullName>
    </submittedName>
</protein>
<evidence type="ECO:0000313" key="1">
    <source>
        <dbReference type="EMBL" id="MFD2700609.1"/>
    </source>
</evidence>
<dbReference type="RefSeq" id="WP_379261570.1">
    <property type="nucleotide sequence ID" value="NZ_JBHUMJ010000002.1"/>
</dbReference>
<proteinExistence type="predicted"/>
<dbReference type="EMBL" id="JBHUMJ010000002">
    <property type="protein sequence ID" value="MFD2700609.1"/>
    <property type="molecule type" value="Genomic_DNA"/>
</dbReference>
<dbReference type="InterPro" id="IPR027417">
    <property type="entry name" value="P-loop_NTPase"/>
</dbReference>
<keyword evidence="2" id="KW-1185">Reference proteome</keyword>
<reference evidence="2" key="1">
    <citation type="journal article" date="2019" name="Int. J. Syst. Evol. Microbiol.">
        <title>The Global Catalogue of Microorganisms (GCM) 10K type strain sequencing project: providing services to taxonomists for standard genome sequencing and annotation.</title>
        <authorList>
            <consortium name="The Broad Institute Genomics Platform"/>
            <consortium name="The Broad Institute Genome Sequencing Center for Infectious Disease"/>
            <person name="Wu L."/>
            <person name="Ma J."/>
        </authorList>
    </citation>
    <scope>NUCLEOTIDE SEQUENCE [LARGE SCALE GENOMIC DNA]</scope>
    <source>
        <strain evidence="2">KCTC 33849</strain>
    </source>
</reference>
<organism evidence="1 2">
    <name type="scientific">Paenibacillus shunpengii</name>
    <dbReference type="NCBI Taxonomy" id="2054424"/>
    <lineage>
        <taxon>Bacteria</taxon>
        <taxon>Bacillati</taxon>
        <taxon>Bacillota</taxon>
        <taxon>Bacilli</taxon>
        <taxon>Bacillales</taxon>
        <taxon>Paenibacillaceae</taxon>
        <taxon>Paenibacillus</taxon>
    </lineage>
</organism>
<name>A0ABW5SMU2_9BACL</name>
<dbReference type="Proteomes" id="UP001597540">
    <property type="component" value="Unassembled WGS sequence"/>
</dbReference>
<dbReference type="GO" id="GO:0016301">
    <property type="term" value="F:kinase activity"/>
    <property type="evidence" value="ECO:0007669"/>
    <property type="project" value="UniProtKB-KW"/>
</dbReference>
<dbReference type="Gene3D" id="3.40.50.300">
    <property type="entry name" value="P-loop containing nucleotide triphosphate hydrolases"/>
    <property type="match status" value="1"/>
</dbReference>
<gene>
    <name evidence="1" type="ORF">ACFSVM_09005</name>
</gene>
<accession>A0ABW5SMU2</accession>
<keyword evidence="1" id="KW-0418">Kinase</keyword>
<keyword evidence="1" id="KW-0808">Transferase</keyword>
<sequence>MESKLPLFIVTGASGSGKSYVIQDLRRIMPEFDIFDPDHPVDFVGHDWEKIRNIWLRVARNIAESGRMTIICGTMMPWDIEKCADFSFFKHVYYLNLHCHDVTREKRLRERNWPEEEIQNHLNFAARLLEIAGEAYNPPMPTIDTTETDVTQVALQIKEWVHQYTRGNECPD</sequence>
<comment type="caution">
    <text evidence="1">The sequence shown here is derived from an EMBL/GenBank/DDBJ whole genome shotgun (WGS) entry which is preliminary data.</text>
</comment>
<dbReference type="SUPFAM" id="SSF52540">
    <property type="entry name" value="P-loop containing nucleoside triphosphate hydrolases"/>
    <property type="match status" value="1"/>
</dbReference>